<feature type="repeat" description="ARM" evidence="2">
    <location>
        <begin position="356"/>
        <end position="384"/>
    </location>
</feature>
<dbReference type="Pfam" id="PF25598">
    <property type="entry name" value="ARM_PUB"/>
    <property type="match status" value="1"/>
</dbReference>
<evidence type="ECO:0000259" key="4">
    <source>
        <dbReference type="Pfam" id="PF14381"/>
    </source>
</evidence>
<organism evidence="6 7">
    <name type="scientific">Leptobrachium leishanense</name>
    <name type="common">Leishan spiny toad</name>
    <dbReference type="NCBI Taxonomy" id="445787"/>
    <lineage>
        <taxon>Eukaryota</taxon>
        <taxon>Metazoa</taxon>
        <taxon>Chordata</taxon>
        <taxon>Craniata</taxon>
        <taxon>Vertebrata</taxon>
        <taxon>Euteleostomi</taxon>
        <taxon>Amphibia</taxon>
        <taxon>Batrachia</taxon>
        <taxon>Anura</taxon>
        <taxon>Pelobatoidea</taxon>
        <taxon>Megophryidae</taxon>
        <taxon>Leptobrachium</taxon>
    </lineage>
</organism>
<protein>
    <submittedName>
        <fullName evidence="6">Armadillo repeat containing 3</fullName>
    </submittedName>
</protein>
<dbReference type="Pfam" id="PF00514">
    <property type="entry name" value="Arm"/>
    <property type="match status" value="1"/>
</dbReference>
<accession>A0A8C5MXM6</accession>
<dbReference type="InterPro" id="IPR058678">
    <property type="entry name" value="ARM_PUB"/>
</dbReference>
<dbReference type="Proteomes" id="UP000694569">
    <property type="component" value="Unplaced"/>
</dbReference>
<proteinExistence type="predicted"/>
<feature type="region of interest" description="Disordered" evidence="3">
    <location>
        <begin position="614"/>
        <end position="670"/>
    </location>
</feature>
<evidence type="ECO:0000313" key="7">
    <source>
        <dbReference type="Proteomes" id="UP000694569"/>
    </source>
</evidence>
<dbReference type="PROSITE" id="PS50176">
    <property type="entry name" value="ARM_REPEAT"/>
    <property type="match status" value="1"/>
</dbReference>
<evidence type="ECO:0000256" key="3">
    <source>
        <dbReference type="SAM" id="MobiDB-lite"/>
    </source>
</evidence>
<feature type="domain" description="U-box" evidence="5">
    <location>
        <begin position="304"/>
        <end position="489"/>
    </location>
</feature>
<feature type="domain" description="EDR1/CTR1/ARMC3-like peptidase-like" evidence="4">
    <location>
        <begin position="678"/>
        <end position="816"/>
    </location>
</feature>
<keyword evidence="7" id="KW-1185">Reference proteome</keyword>
<name>A0A8C5MXM6_9ANUR</name>
<dbReference type="SUPFAM" id="SSF48371">
    <property type="entry name" value="ARM repeat"/>
    <property type="match status" value="1"/>
</dbReference>
<reference evidence="6" key="1">
    <citation type="submission" date="2025-08" db="UniProtKB">
        <authorList>
            <consortium name="Ensembl"/>
        </authorList>
    </citation>
    <scope>IDENTIFICATION</scope>
</reference>
<dbReference type="PANTHER" id="PTHR46618">
    <property type="entry name" value="ARMADILLO REPEAT-CONTAINING PROTEIN 3"/>
    <property type="match status" value="1"/>
</dbReference>
<evidence type="ECO:0000313" key="6">
    <source>
        <dbReference type="Ensembl" id="ENSLLEP00000020582.1"/>
    </source>
</evidence>
<dbReference type="Ensembl" id="ENSLLET00000021388.1">
    <property type="protein sequence ID" value="ENSLLEP00000020582.1"/>
    <property type="gene ID" value="ENSLLEG00000013043.1"/>
</dbReference>
<feature type="compositionally biased region" description="Basic and acidic residues" evidence="3">
    <location>
        <begin position="647"/>
        <end position="662"/>
    </location>
</feature>
<dbReference type="InterPro" id="IPR055164">
    <property type="entry name" value="EDR1/CTR1/ARMC3-like_pept-like"/>
</dbReference>
<keyword evidence="1" id="KW-0677">Repeat</keyword>
<dbReference type="AlphaFoldDB" id="A0A8C5MXM6"/>
<dbReference type="InterPro" id="IPR011989">
    <property type="entry name" value="ARM-like"/>
</dbReference>
<reference evidence="6" key="2">
    <citation type="submission" date="2025-09" db="UniProtKB">
        <authorList>
            <consortium name="Ensembl"/>
        </authorList>
    </citation>
    <scope>IDENTIFICATION</scope>
</reference>
<evidence type="ECO:0000256" key="2">
    <source>
        <dbReference type="PROSITE-ProRule" id="PRU00259"/>
    </source>
</evidence>
<gene>
    <name evidence="6" type="primary">ARMC3</name>
</gene>
<dbReference type="InterPro" id="IPR016024">
    <property type="entry name" value="ARM-type_fold"/>
</dbReference>
<dbReference type="OrthoDB" id="7537227at2759"/>
<dbReference type="Gene3D" id="1.25.10.10">
    <property type="entry name" value="Leucine-rich Repeat Variant"/>
    <property type="match status" value="2"/>
</dbReference>
<dbReference type="InterPro" id="IPR000225">
    <property type="entry name" value="Armadillo"/>
</dbReference>
<dbReference type="Pfam" id="PF14381">
    <property type="entry name" value="EDR1_CTR1_ARMC3_pept"/>
    <property type="match status" value="1"/>
</dbReference>
<dbReference type="GeneTree" id="ENSGT00940000157476"/>
<dbReference type="PANTHER" id="PTHR46618:SF1">
    <property type="entry name" value="ARMADILLO REPEAT-CONTAINING PROTEIN 3"/>
    <property type="match status" value="1"/>
</dbReference>
<evidence type="ECO:0000256" key="1">
    <source>
        <dbReference type="ARBA" id="ARBA00022737"/>
    </source>
</evidence>
<dbReference type="SMART" id="SM00185">
    <property type="entry name" value="ARM"/>
    <property type="match status" value="8"/>
</dbReference>
<sequence>MGKKVKKDVEPPPKDVFDPLPIESKKVATAVLMLQSPEEDILAKSCESLYKFAQKGDENKLTLLGLGAIEFIAKLISHEDKIIRRNATMVCGVMASHNDVRKSLRKLDIIPSLIARLAPEEEVVIHEFATLCLAYMATEYVSKDRIFELNCLDTIIRMLGSPDPDVKKNSVECIYLLVQDFQNRAAVCESNGIPPLLELLRSEYPAIQLLALKSLATLSCEEVARKILKEKQALDQLLKILEAKELNDLHVEALLVIANCLEDVETVEALQQSGGLKRILTFADTSPLPDIQKNAAKAIAKAAGKEEIRKFFHEQEAEKSLLKILANENDGTKAAALLAISSMCANMASKEFFNKNGIPQIVTLLNRPNEEVQEAAAFALANLTTSYTSNARAVAEADGIDALINLLSDKSNEAITNSCVVLINMANQEPLRSVIQTRGVMQALVEPLKSSNNMVLGKATLAVAAFACDTDSRTEFRNAGGLEPLVKLLGSNHKEVRRNACWAVSVCANDEQSAAGLYSLGALDILNELSLSTSRGSHFCELAYEKLLDNNLSLKYNQKGCLSHNNIIKDGFYDHGKIRPDAKLLTLEELSKQPLNQNRAVILVNATCPEPVTLVSPTPTEVKPESPPRESSLSASKEGSRGRVRGKKEEDKPKEEEQEVKIPTEPATEQKQWCPPYDQELNGYIIEVTKATLPLILAKDRVVDLARFVAEKMGGPVDRERLHEYSWELHVSDLKFQLQSNVIPIGKIKRGTFYHRALLFKVLADRIGIASALIRGDYGRAWNEVMLLDAPLKEGSRMNPPPNTYIVDLMFDPGSLLKDGSVEAERYMYI</sequence>
<evidence type="ECO:0000259" key="5">
    <source>
        <dbReference type="Pfam" id="PF25598"/>
    </source>
</evidence>
<dbReference type="InterPro" id="IPR052441">
    <property type="entry name" value="Armadillo-Ser/Thr_Kinase"/>
</dbReference>